<keyword evidence="1" id="KW-0805">Transcription regulation</keyword>
<dbReference type="InterPro" id="IPR007627">
    <property type="entry name" value="RNA_pol_sigma70_r2"/>
</dbReference>
<organism evidence="6 7">
    <name type="scientific">Luteolibacter yonseiensis</name>
    <dbReference type="NCBI Taxonomy" id="1144680"/>
    <lineage>
        <taxon>Bacteria</taxon>
        <taxon>Pseudomonadati</taxon>
        <taxon>Verrucomicrobiota</taxon>
        <taxon>Verrucomicrobiia</taxon>
        <taxon>Verrucomicrobiales</taxon>
        <taxon>Verrucomicrobiaceae</taxon>
        <taxon>Luteolibacter</taxon>
    </lineage>
</organism>
<gene>
    <name evidence="6" type="ORF">JIN84_07655</name>
</gene>
<name>A0A934VBJ3_9BACT</name>
<dbReference type="InterPro" id="IPR039425">
    <property type="entry name" value="RNA_pol_sigma-70-like"/>
</dbReference>
<feature type="compositionally biased region" description="Basic and acidic residues" evidence="4">
    <location>
        <begin position="119"/>
        <end position="128"/>
    </location>
</feature>
<evidence type="ECO:0000256" key="4">
    <source>
        <dbReference type="SAM" id="MobiDB-lite"/>
    </source>
</evidence>
<feature type="region of interest" description="Disordered" evidence="4">
    <location>
        <begin position="106"/>
        <end position="128"/>
    </location>
</feature>
<dbReference type="EMBL" id="JAENIK010000008">
    <property type="protein sequence ID" value="MBK1815484.1"/>
    <property type="molecule type" value="Genomic_DNA"/>
</dbReference>
<evidence type="ECO:0000259" key="5">
    <source>
        <dbReference type="Pfam" id="PF04542"/>
    </source>
</evidence>
<dbReference type="InterPro" id="IPR013325">
    <property type="entry name" value="RNA_pol_sigma_r2"/>
</dbReference>
<sequence>MIRNPNARQGSFPTTAWSAIQLLKEDDQAARDEALASLCETYWQPVFHFLRGMGRSHEDAEDLAQGFFAMLLRKDALSRADPGKGRLRSYLLKCLKRFLNDHHDRETAAKRGGSPPPPEHGDGRHFWHSEGMEFLPPDREYDRNWALSTLDAALMQLGGNFRKRFPGLDEALFDALLPHLDSRSGPAASFESLAGRFGMSADTLRSHVHRLRKKLPEAVIIQVKTTLADPTPEEIREELAALREYL</sequence>
<evidence type="ECO:0000256" key="2">
    <source>
        <dbReference type="ARBA" id="ARBA00023082"/>
    </source>
</evidence>
<feature type="domain" description="RNA polymerase sigma-70 region 2" evidence="5">
    <location>
        <begin position="40"/>
        <end position="106"/>
    </location>
</feature>
<dbReference type="AlphaFoldDB" id="A0A934VBJ3"/>
<reference evidence="6" key="1">
    <citation type="submission" date="2021-01" db="EMBL/GenBank/DDBJ databases">
        <title>Modified the classification status of verrucomicrobia.</title>
        <authorList>
            <person name="Feng X."/>
        </authorList>
    </citation>
    <scope>NUCLEOTIDE SEQUENCE</scope>
    <source>
        <strain evidence="6">JCM 18052</strain>
    </source>
</reference>
<dbReference type="GO" id="GO:0006352">
    <property type="term" value="P:DNA-templated transcription initiation"/>
    <property type="evidence" value="ECO:0007669"/>
    <property type="project" value="InterPro"/>
</dbReference>
<evidence type="ECO:0000256" key="3">
    <source>
        <dbReference type="ARBA" id="ARBA00023163"/>
    </source>
</evidence>
<dbReference type="Gene3D" id="1.10.1740.10">
    <property type="match status" value="1"/>
</dbReference>
<dbReference type="Pfam" id="PF04542">
    <property type="entry name" value="Sigma70_r2"/>
    <property type="match status" value="1"/>
</dbReference>
<keyword evidence="7" id="KW-1185">Reference proteome</keyword>
<accession>A0A934VBJ3</accession>
<dbReference type="PANTHER" id="PTHR43133:SF51">
    <property type="entry name" value="RNA POLYMERASE SIGMA FACTOR"/>
    <property type="match status" value="1"/>
</dbReference>
<evidence type="ECO:0000313" key="7">
    <source>
        <dbReference type="Proteomes" id="UP000600139"/>
    </source>
</evidence>
<proteinExistence type="predicted"/>
<dbReference type="Proteomes" id="UP000600139">
    <property type="component" value="Unassembled WGS sequence"/>
</dbReference>
<evidence type="ECO:0000256" key="1">
    <source>
        <dbReference type="ARBA" id="ARBA00023015"/>
    </source>
</evidence>
<protein>
    <submittedName>
        <fullName evidence="6">Sigma-70 family RNA polymerase sigma factor</fullName>
    </submittedName>
</protein>
<keyword evidence="3" id="KW-0804">Transcription</keyword>
<dbReference type="GO" id="GO:0016987">
    <property type="term" value="F:sigma factor activity"/>
    <property type="evidence" value="ECO:0007669"/>
    <property type="project" value="UniProtKB-KW"/>
</dbReference>
<dbReference type="RefSeq" id="WP_200350444.1">
    <property type="nucleotide sequence ID" value="NZ_BAABHZ010000012.1"/>
</dbReference>
<evidence type="ECO:0000313" key="6">
    <source>
        <dbReference type="EMBL" id="MBK1815484.1"/>
    </source>
</evidence>
<dbReference type="PANTHER" id="PTHR43133">
    <property type="entry name" value="RNA POLYMERASE ECF-TYPE SIGMA FACTO"/>
    <property type="match status" value="1"/>
</dbReference>
<comment type="caution">
    <text evidence="6">The sequence shown here is derived from an EMBL/GenBank/DDBJ whole genome shotgun (WGS) entry which is preliminary data.</text>
</comment>
<keyword evidence="2" id="KW-0731">Sigma factor</keyword>
<dbReference type="SUPFAM" id="SSF88946">
    <property type="entry name" value="Sigma2 domain of RNA polymerase sigma factors"/>
    <property type="match status" value="1"/>
</dbReference>